<feature type="compositionally biased region" description="Basic and acidic residues" evidence="1">
    <location>
        <begin position="184"/>
        <end position="200"/>
    </location>
</feature>
<protein>
    <submittedName>
        <fullName evidence="2">Uncharacterized protein</fullName>
    </submittedName>
</protein>
<dbReference type="Proteomes" id="UP001341281">
    <property type="component" value="Chromosome 06"/>
</dbReference>
<name>A0AAQ3X1E0_PASNO</name>
<feature type="compositionally biased region" description="Polar residues" evidence="1">
    <location>
        <begin position="105"/>
        <end position="114"/>
    </location>
</feature>
<feature type="compositionally biased region" description="Low complexity" evidence="1">
    <location>
        <begin position="48"/>
        <end position="74"/>
    </location>
</feature>
<evidence type="ECO:0000313" key="2">
    <source>
        <dbReference type="EMBL" id="WVZ81987.1"/>
    </source>
</evidence>
<feature type="compositionally biased region" description="Low complexity" evidence="1">
    <location>
        <begin position="115"/>
        <end position="127"/>
    </location>
</feature>
<feature type="compositionally biased region" description="Low complexity" evidence="1">
    <location>
        <begin position="163"/>
        <end position="183"/>
    </location>
</feature>
<organism evidence="2 3">
    <name type="scientific">Paspalum notatum var. saurae</name>
    <dbReference type="NCBI Taxonomy" id="547442"/>
    <lineage>
        <taxon>Eukaryota</taxon>
        <taxon>Viridiplantae</taxon>
        <taxon>Streptophyta</taxon>
        <taxon>Embryophyta</taxon>
        <taxon>Tracheophyta</taxon>
        <taxon>Spermatophyta</taxon>
        <taxon>Magnoliopsida</taxon>
        <taxon>Liliopsida</taxon>
        <taxon>Poales</taxon>
        <taxon>Poaceae</taxon>
        <taxon>PACMAD clade</taxon>
        <taxon>Panicoideae</taxon>
        <taxon>Andropogonodae</taxon>
        <taxon>Paspaleae</taxon>
        <taxon>Paspalinae</taxon>
        <taxon>Paspalum</taxon>
    </lineage>
</organism>
<keyword evidence="3" id="KW-1185">Reference proteome</keyword>
<feature type="compositionally biased region" description="Basic and acidic residues" evidence="1">
    <location>
        <begin position="140"/>
        <end position="154"/>
    </location>
</feature>
<dbReference type="EMBL" id="CP144750">
    <property type="protein sequence ID" value="WVZ81987.1"/>
    <property type="molecule type" value="Genomic_DNA"/>
</dbReference>
<sequence length="271" mass="29327">MVGYHGGKEDSDEFALIVVNKSLPLKNLYCFPTSPGPRSAPSRLTRGPSPLAPTSPRARSASRSAPFLAGRPLAPIRRRALARPAPLPHPAHARPSHPRSGTCPLPSTLSQRSQPRPAAAAPATAPAFQSTCPLDPGTGDDEHVPHPPDLEFGAHWRRHRWRPGSAAARSSEAPPTSPSPAVASRRDGHPNRPPRRDLTHPRLLGVPRRGLCGAAFLLQFHCGPLPLRRLLAPRSKLQPTVLEIYVEESMQIVIDVGELDMGRAVQWLDSD</sequence>
<feature type="region of interest" description="Disordered" evidence="1">
    <location>
        <begin position="35"/>
        <end position="74"/>
    </location>
</feature>
<gene>
    <name evidence="2" type="ORF">U9M48_029305</name>
</gene>
<dbReference type="AlphaFoldDB" id="A0AAQ3X1E0"/>
<evidence type="ECO:0000256" key="1">
    <source>
        <dbReference type="SAM" id="MobiDB-lite"/>
    </source>
</evidence>
<accession>A0AAQ3X1E0</accession>
<evidence type="ECO:0000313" key="3">
    <source>
        <dbReference type="Proteomes" id="UP001341281"/>
    </source>
</evidence>
<reference evidence="2 3" key="1">
    <citation type="submission" date="2024-02" db="EMBL/GenBank/DDBJ databases">
        <title>High-quality chromosome-scale genome assembly of Pensacola bahiagrass (Paspalum notatum Flugge var. saurae).</title>
        <authorList>
            <person name="Vega J.M."/>
            <person name="Podio M."/>
            <person name="Orjuela J."/>
            <person name="Siena L.A."/>
            <person name="Pessino S.C."/>
            <person name="Combes M.C."/>
            <person name="Mariac C."/>
            <person name="Albertini E."/>
            <person name="Pupilli F."/>
            <person name="Ortiz J.P.A."/>
            <person name="Leblanc O."/>
        </authorList>
    </citation>
    <scope>NUCLEOTIDE SEQUENCE [LARGE SCALE GENOMIC DNA]</scope>
    <source>
        <strain evidence="2">R1</strain>
        <tissue evidence="2">Leaf</tissue>
    </source>
</reference>
<proteinExistence type="predicted"/>
<feature type="region of interest" description="Disordered" evidence="1">
    <location>
        <begin position="86"/>
        <end position="202"/>
    </location>
</feature>